<gene>
    <name evidence="2" type="ORF">PG993_013759</name>
</gene>
<feature type="compositionally biased region" description="Gly residues" evidence="1">
    <location>
        <begin position="398"/>
        <end position="407"/>
    </location>
</feature>
<feature type="compositionally biased region" description="Polar residues" evidence="1">
    <location>
        <begin position="570"/>
        <end position="585"/>
    </location>
</feature>
<proteinExistence type="predicted"/>
<feature type="region of interest" description="Disordered" evidence="1">
    <location>
        <begin position="568"/>
        <end position="602"/>
    </location>
</feature>
<reference evidence="2 3" key="1">
    <citation type="submission" date="2023-01" db="EMBL/GenBank/DDBJ databases">
        <title>Analysis of 21 Apiospora genomes using comparative genomics revels a genus with tremendous synthesis potential of carbohydrate active enzymes and secondary metabolites.</title>
        <authorList>
            <person name="Sorensen T."/>
        </authorList>
    </citation>
    <scope>NUCLEOTIDE SEQUENCE [LARGE SCALE GENOMIC DNA]</scope>
    <source>
        <strain evidence="2 3">CBS 33761</strain>
    </source>
</reference>
<evidence type="ECO:0000313" key="2">
    <source>
        <dbReference type="EMBL" id="KAK8017433.1"/>
    </source>
</evidence>
<feature type="region of interest" description="Disordered" evidence="1">
    <location>
        <begin position="374"/>
        <end position="450"/>
    </location>
</feature>
<accession>A0ABR1RT64</accession>
<comment type="caution">
    <text evidence="2">The sequence shown here is derived from an EMBL/GenBank/DDBJ whole genome shotgun (WGS) entry which is preliminary data.</text>
</comment>
<feature type="compositionally biased region" description="Polar residues" evidence="1">
    <location>
        <begin position="521"/>
        <end position="537"/>
    </location>
</feature>
<name>A0ABR1RT64_9PEZI</name>
<dbReference type="Proteomes" id="UP001444661">
    <property type="component" value="Unassembled WGS sequence"/>
</dbReference>
<sequence length="735" mass="80951">MRIPQPCGQFDGLEVMGNDGAREIIRQMVTPAWLENMLQTKFSAGLRARLGNDPERLLDMVTDWARKWAGVRHRYLTHYTEAMPRAHVWGSDFHINNTAKRNWQRDRKTLMNGINRGLIHAPDIEGDAFLNLTDWWPTQDNGLFERSTGQTGQLAQDPRNWGYFLTYQSSAEEIMRLRSVREGLEGKRPALHAYFVWIRDYINVCAHFQVVLADAFNYSTSRYAPRGTPQYEAFSRGYEEGVEKYLRRYRRFLRRVREACVRAGLYNNDGSRLAANVNWATVRLYREDVWAIRNAVTLHNQACGAFDIVTTLLQQGRDDLYPDIAKMTSVFPGSLTMLPPALREPDVIVPREGMGQRPPLPANFVAVLANEVGGVWQPKEDGTNNGDGDSDDDDDDNGGTGGNGGGQNNQNNRGGRGGGAGRGGRGGNRGGNNNRQRTFGNLGNQTTFEWPDSPVNTLEHLELLFDKFFSMVTPATPGTAANVADSPTNTGSVPTPPTFVSPGGASSSSGSALSPPFPATPAQNNQRPGTTGELLTTPSTFSRVMRTDSGDGKAITTVTTLEAPFGSVFETPTRQPSTQSTGDVFTTSPTRRPPTTPGNELGTLQEDVDMVGATTTATDADPLPQVLLPSPELEELCRNISELGRKAGVVESDEARYQRLTRVQLTLQLMGLEVAEQVQTLYKDLYAQEPLEMLHGMEIESIYQMRPLVTDGLEDAGGEDVDMSGLERLGLNDPS</sequence>
<feature type="compositionally biased region" description="Low complexity" evidence="1">
    <location>
        <begin position="431"/>
        <end position="441"/>
    </location>
</feature>
<feature type="compositionally biased region" description="Acidic residues" evidence="1">
    <location>
        <begin position="388"/>
        <end position="397"/>
    </location>
</feature>
<protein>
    <submittedName>
        <fullName evidence="2">Uncharacterized protein</fullName>
    </submittedName>
</protein>
<feature type="compositionally biased region" description="Gly residues" evidence="1">
    <location>
        <begin position="414"/>
        <end position="430"/>
    </location>
</feature>
<feature type="region of interest" description="Disordered" evidence="1">
    <location>
        <begin position="714"/>
        <end position="735"/>
    </location>
</feature>
<evidence type="ECO:0000256" key="1">
    <source>
        <dbReference type="SAM" id="MobiDB-lite"/>
    </source>
</evidence>
<evidence type="ECO:0000313" key="3">
    <source>
        <dbReference type="Proteomes" id="UP001444661"/>
    </source>
</evidence>
<dbReference type="EMBL" id="JAQQWK010000013">
    <property type="protein sequence ID" value="KAK8017433.1"/>
    <property type="molecule type" value="Genomic_DNA"/>
</dbReference>
<keyword evidence="3" id="KW-1185">Reference proteome</keyword>
<feature type="compositionally biased region" description="Low complexity" evidence="1">
    <location>
        <begin position="501"/>
        <end position="514"/>
    </location>
</feature>
<organism evidence="2 3">
    <name type="scientific">Apiospora rasikravindrae</name>
    <dbReference type="NCBI Taxonomy" id="990691"/>
    <lineage>
        <taxon>Eukaryota</taxon>
        <taxon>Fungi</taxon>
        <taxon>Dikarya</taxon>
        <taxon>Ascomycota</taxon>
        <taxon>Pezizomycotina</taxon>
        <taxon>Sordariomycetes</taxon>
        <taxon>Xylariomycetidae</taxon>
        <taxon>Amphisphaeriales</taxon>
        <taxon>Apiosporaceae</taxon>
        <taxon>Apiospora</taxon>
    </lineage>
</organism>
<feature type="region of interest" description="Disordered" evidence="1">
    <location>
        <begin position="479"/>
        <end position="537"/>
    </location>
</feature>